<evidence type="ECO:0000313" key="2">
    <source>
        <dbReference type="EMBL" id="CAF9934299.1"/>
    </source>
</evidence>
<organism evidence="2 3">
    <name type="scientific">Imshaugia aleurites</name>
    <dbReference type="NCBI Taxonomy" id="172621"/>
    <lineage>
        <taxon>Eukaryota</taxon>
        <taxon>Fungi</taxon>
        <taxon>Dikarya</taxon>
        <taxon>Ascomycota</taxon>
        <taxon>Pezizomycotina</taxon>
        <taxon>Lecanoromycetes</taxon>
        <taxon>OSLEUM clade</taxon>
        <taxon>Lecanoromycetidae</taxon>
        <taxon>Lecanorales</taxon>
        <taxon>Lecanorineae</taxon>
        <taxon>Parmeliaceae</taxon>
        <taxon>Imshaugia</taxon>
    </lineage>
</organism>
<feature type="compositionally biased region" description="Low complexity" evidence="1">
    <location>
        <begin position="48"/>
        <end position="59"/>
    </location>
</feature>
<evidence type="ECO:0000256" key="1">
    <source>
        <dbReference type="SAM" id="MobiDB-lite"/>
    </source>
</evidence>
<name>A0A8H3IZ49_9LECA</name>
<accession>A0A8H3IZ49</accession>
<dbReference type="EMBL" id="CAJPDT010000075">
    <property type="protein sequence ID" value="CAF9934299.1"/>
    <property type="molecule type" value="Genomic_DNA"/>
</dbReference>
<dbReference type="Proteomes" id="UP000664534">
    <property type="component" value="Unassembled WGS sequence"/>
</dbReference>
<sequence length="426" mass="47641">MTRHKVKKQTPSNDDRKATRRAARRAARKAASKAASNASSEASREAASKSSSNAASKSSGKPPPLKLLAIFFGSLQIRREIYGYLLLDPQLASLAPSVFTIPAHHHRDDNEYWFGIPGNKIKPLEKEPMMKRQLAILRTNRQIYNEASALLHSEITVDIHPGDTITEIPGNAVVIPSTMVWRHAPSKGLGFTNPNGQTEYESAVLDGTVEPHVFARYEKLFYYAGFNFQSDEAAPILVINSDLRVRADEAAKFASYLTTTKSTTRWVEDPIPGRAFDTGRRETLDDVANVTISSITTLEPSTADILQIFVDLVSRSPLIRHLEFVLELIVSCEYSIEDVDSDGDSETAFAQKTKEEVFYERATEVFLESGVLDPLRQLSNVKCFSLSIAPHWRRAKVVKPEQKHLNIIRDLKMAIENNWVCEHGPH</sequence>
<dbReference type="OrthoDB" id="5374120at2759"/>
<reference evidence="2" key="1">
    <citation type="submission" date="2021-03" db="EMBL/GenBank/DDBJ databases">
        <authorList>
            <person name="Tagirdzhanova G."/>
        </authorList>
    </citation>
    <scope>NUCLEOTIDE SEQUENCE</scope>
</reference>
<gene>
    <name evidence="2" type="ORF">IMSHALPRED_009667</name>
</gene>
<proteinExistence type="predicted"/>
<keyword evidence="3" id="KW-1185">Reference proteome</keyword>
<comment type="caution">
    <text evidence="2">The sequence shown here is derived from an EMBL/GenBank/DDBJ whole genome shotgun (WGS) entry which is preliminary data.</text>
</comment>
<dbReference type="AlphaFoldDB" id="A0A8H3IZ49"/>
<feature type="region of interest" description="Disordered" evidence="1">
    <location>
        <begin position="1"/>
        <end position="61"/>
    </location>
</feature>
<feature type="compositionally biased region" description="Basic residues" evidence="1">
    <location>
        <begin position="18"/>
        <end position="31"/>
    </location>
</feature>
<evidence type="ECO:0000313" key="3">
    <source>
        <dbReference type="Proteomes" id="UP000664534"/>
    </source>
</evidence>
<feature type="compositionally biased region" description="Low complexity" evidence="1">
    <location>
        <begin position="32"/>
        <end position="41"/>
    </location>
</feature>
<protein>
    <submittedName>
        <fullName evidence="2">Uncharacterized protein</fullName>
    </submittedName>
</protein>